<dbReference type="InParanoid" id="F4P7Q8"/>
<dbReference type="SUPFAM" id="SSF55729">
    <property type="entry name" value="Acyl-CoA N-acyltransferases (Nat)"/>
    <property type="match status" value="1"/>
</dbReference>
<dbReference type="CDD" id="cd04301">
    <property type="entry name" value="NAT_SF"/>
    <property type="match status" value="1"/>
</dbReference>
<gene>
    <name evidence="4" type="ORF">BATDEDRAFT_6608</name>
</gene>
<organism evidence="4 5">
    <name type="scientific">Batrachochytrium dendrobatidis (strain JAM81 / FGSC 10211)</name>
    <name type="common">Frog chytrid fungus</name>
    <dbReference type="NCBI Taxonomy" id="684364"/>
    <lineage>
        <taxon>Eukaryota</taxon>
        <taxon>Fungi</taxon>
        <taxon>Fungi incertae sedis</taxon>
        <taxon>Chytridiomycota</taxon>
        <taxon>Chytridiomycota incertae sedis</taxon>
        <taxon>Chytridiomycetes</taxon>
        <taxon>Rhizophydiales</taxon>
        <taxon>Rhizophydiales incertae sedis</taxon>
        <taxon>Batrachochytrium</taxon>
    </lineage>
</organism>
<dbReference type="PANTHER" id="PTHR42919:SF8">
    <property type="entry name" value="N-ALPHA-ACETYLTRANSFERASE 50"/>
    <property type="match status" value="1"/>
</dbReference>
<evidence type="ECO:0000256" key="1">
    <source>
        <dbReference type="ARBA" id="ARBA00022679"/>
    </source>
</evidence>
<dbReference type="InterPro" id="IPR016181">
    <property type="entry name" value="Acyl_CoA_acyltransferase"/>
</dbReference>
<protein>
    <recommendedName>
        <fullName evidence="3">N-acetyltransferase domain-containing protein</fullName>
    </recommendedName>
</protein>
<keyword evidence="5" id="KW-1185">Reference proteome</keyword>
<accession>F4P7Q8</accession>
<dbReference type="STRING" id="684364.F4P7Q8"/>
<dbReference type="GeneID" id="18241602"/>
<dbReference type="Pfam" id="PF00583">
    <property type="entry name" value="Acetyltransf_1"/>
    <property type="match status" value="1"/>
</dbReference>
<keyword evidence="1" id="KW-0808">Transferase</keyword>
<evidence type="ECO:0000256" key="2">
    <source>
        <dbReference type="ARBA" id="ARBA00023315"/>
    </source>
</evidence>
<feature type="non-terminal residue" evidence="4">
    <location>
        <position position="132"/>
    </location>
</feature>
<dbReference type="GO" id="GO:0007064">
    <property type="term" value="P:mitotic sister chromatid cohesion"/>
    <property type="evidence" value="ECO:0000318"/>
    <property type="project" value="GO_Central"/>
</dbReference>
<evidence type="ECO:0000259" key="3">
    <source>
        <dbReference type="PROSITE" id="PS51186"/>
    </source>
</evidence>
<dbReference type="Proteomes" id="UP000007241">
    <property type="component" value="Unassembled WGS sequence"/>
</dbReference>
<dbReference type="OMA" id="EYAGAIC"/>
<dbReference type="PROSITE" id="PS51186">
    <property type="entry name" value="GNAT"/>
    <property type="match status" value="1"/>
</dbReference>
<dbReference type="PANTHER" id="PTHR42919">
    <property type="entry name" value="N-ALPHA-ACETYLTRANSFERASE"/>
    <property type="match status" value="1"/>
</dbReference>
<dbReference type="InterPro" id="IPR000182">
    <property type="entry name" value="GNAT_dom"/>
</dbReference>
<reference evidence="4 5" key="1">
    <citation type="submission" date="2009-12" db="EMBL/GenBank/DDBJ databases">
        <title>The draft genome of Batrachochytrium dendrobatidis.</title>
        <authorList>
            <consortium name="US DOE Joint Genome Institute (JGI-PGF)"/>
            <person name="Kuo A."/>
            <person name="Salamov A."/>
            <person name="Schmutz J."/>
            <person name="Lucas S."/>
            <person name="Pitluck S."/>
            <person name="Rosenblum E."/>
            <person name="Stajich J."/>
            <person name="Eisen M."/>
            <person name="Grigoriev I.V."/>
        </authorList>
    </citation>
    <scope>NUCLEOTIDE SEQUENCE [LARGE SCALE GENOMIC DNA]</scope>
    <source>
        <strain evidence="5">JAM81 / FGSC 10211</strain>
    </source>
</reference>
<feature type="non-terminal residue" evidence="4">
    <location>
        <position position="1"/>
    </location>
</feature>
<dbReference type="GO" id="GO:0031415">
    <property type="term" value="C:NatA complex"/>
    <property type="evidence" value="ECO:0000318"/>
    <property type="project" value="GO_Central"/>
</dbReference>
<dbReference type="AlphaFoldDB" id="F4P7Q8"/>
<dbReference type="HOGENOM" id="CLU_013985_5_3_1"/>
<sequence length="132" mass="15019">IDENTIADLRILNLSVLPVTYNDQFYKDVIQTHSVEMSCLAYLNGQAVGGITCRKEACSDSLFRVYIMTLSVLAPYRRLKIGSMLLDTIMNNIKHDCTLDHLCLHVQTTNEQALGFYGRNGFHIHSRLDGYY</sequence>
<dbReference type="InterPro" id="IPR051556">
    <property type="entry name" value="N-term/lysine_N-AcTrnsfr"/>
</dbReference>
<evidence type="ECO:0000313" key="4">
    <source>
        <dbReference type="EMBL" id="EGF78648.1"/>
    </source>
</evidence>
<dbReference type="RefSeq" id="XP_006680601.1">
    <property type="nucleotide sequence ID" value="XM_006680538.1"/>
</dbReference>
<name>F4P7Q8_BATDJ</name>
<dbReference type="EMBL" id="GL882888">
    <property type="protein sequence ID" value="EGF78648.1"/>
    <property type="molecule type" value="Genomic_DNA"/>
</dbReference>
<feature type="domain" description="N-acetyltransferase" evidence="3">
    <location>
        <begin position="1"/>
        <end position="132"/>
    </location>
</feature>
<proteinExistence type="predicted"/>
<dbReference type="OrthoDB" id="47374at2759"/>
<dbReference type="GO" id="GO:0016747">
    <property type="term" value="F:acyltransferase activity, transferring groups other than amino-acyl groups"/>
    <property type="evidence" value="ECO:0007669"/>
    <property type="project" value="InterPro"/>
</dbReference>
<keyword evidence="2" id="KW-0012">Acyltransferase</keyword>
<dbReference type="Gene3D" id="3.40.630.30">
    <property type="match status" value="1"/>
</dbReference>
<evidence type="ECO:0000313" key="5">
    <source>
        <dbReference type="Proteomes" id="UP000007241"/>
    </source>
</evidence>